<dbReference type="Proteomes" id="UP000595309">
    <property type="component" value="Chromosome"/>
</dbReference>
<dbReference type="InterPro" id="IPR009678">
    <property type="entry name" value="Phage_tail_completion_R"/>
</dbReference>
<reference evidence="1 2" key="1">
    <citation type="submission" date="2021-01" db="EMBL/GenBank/DDBJ databases">
        <title>FDA dAtabase for Regulatory Grade micrObial Sequences (FDA-ARGOS): Supporting development and validation of Infectious Disease Dx tests.</title>
        <authorList>
            <person name="Blissenbach B."/>
            <person name="Krut O."/>
            <person name="Tallon L."/>
            <person name="Sadzewicz L."/>
            <person name="Zhao X."/>
            <person name="Boylan J."/>
            <person name="Ott S."/>
            <person name="Bowen H."/>
            <person name="Vavikolanu K."/>
            <person name="Mehta A."/>
            <person name="Aluvathingal J."/>
            <person name="Nadendla S."/>
            <person name="Yan Y."/>
            <person name="Sichtig H."/>
        </authorList>
    </citation>
    <scope>NUCLEOTIDE SEQUENCE [LARGE SCALE GENOMIC DNA]</scope>
    <source>
        <strain evidence="1 2">FDAARGOS_1082</strain>
    </source>
</reference>
<dbReference type="EMBL" id="CP068146">
    <property type="protein sequence ID" value="QQU45589.1"/>
    <property type="molecule type" value="Genomic_DNA"/>
</dbReference>
<dbReference type="RefSeq" id="WP_050124258.1">
    <property type="nucleotide sequence ID" value="NZ_CGHW01000015.1"/>
</dbReference>
<organism evidence="1 2">
    <name type="scientific">Yersinia enterocolitica</name>
    <dbReference type="NCBI Taxonomy" id="630"/>
    <lineage>
        <taxon>Bacteria</taxon>
        <taxon>Pseudomonadati</taxon>
        <taxon>Pseudomonadota</taxon>
        <taxon>Gammaproteobacteria</taxon>
        <taxon>Enterobacterales</taxon>
        <taxon>Yersiniaceae</taxon>
        <taxon>Yersinia</taxon>
    </lineage>
</organism>
<dbReference type="Pfam" id="PF06891">
    <property type="entry name" value="P2_Phage_GpR"/>
    <property type="match status" value="1"/>
</dbReference>
<evidence type="ECO:0000313" key="1">
    <source>
        <dbReference type="EMBL" id="QQU45589.1"/>
    </source>
</evidence>
<accession>A0A7T9XR76</accession>
<protein>
    <submittedName>
        <fullName evidence="1">Phage tail protein</fullName>
    </submittedName>
</protein>
<sequence>MSKLQSLTAFVQGNLPQRLRKLEFNSDMDELRFVPAQRDLGLDQYQLALMQFDAVLSWGRFPYRDYDPRNLCALLLVWMIENTPDYGPEPELPSIDIDVIDDKTATVVVSMGLTESLNIKKDEAGDIPFQGAKWRLTDPQLWLATDGAIFGADAQGAPIGEHG</sequence>
<proteinExistence type="predicted"/>
<gene>
    <name evidence="1" type="ORF">I6I39_11215</name>
</gene>
<name>A0A7T9XR76_YEREN</name>
<evidence type="ECO:0000313" key="2">
    <source>
        <dbReference type="Proteomes" id="UP000595309"/>
    </source>
</evidence>
<dbReference type="AlphaFoldDB" id="A0A7T9XR76"/>